<dbReference type="InterPro" id="IPR050863">
    <property type="entry name" value="CenT-Element_Derived"/>
</dbReference>
<protein>
    <submittedName>
        <fullName evidence="5">Tigger transposable element-derived protein 6</fullName>
    </submittedName>
</protein>
<evidence type="ECO:0000256" key="2">
    <source>
        <dbReference type="ARBA" id="ARBA00023125"/>
    </source>
</evidence>
<dbReference type="GO" id="GO:0003677">
    <property type="term" value="F:DNA binding"/>
    <property type="evidence" value="ECO:0007669"/>
    <property type="project" value="UniProtKB-KW"/>
</dbReference>
<feature type="domain" description="HTH CENPB-type" evidence="4">
    <location>
        <begin position="8"/>
        <end position="79"/>
    </location>
</feature>
<dbReference type="Pfam" id="PF03221">
    <property type="entry name" value="HTH_Tnp_Tc5"/>
    <property type="match status" value="1"/>
</dbReference>
<feature type="compositionally biased region" description="Acidic residues" evidence="3">
    <location>
        <begin position="227"/>
        <end position="237"/>
    </location>
</feature>
<dbReference type="Proteomes" id="UP000299102">
    <property type="component" value="Unassembled WGS sequence"/>
</dbReference>
<comment type="subcellular location">
    <subcellularLocation>
        <location evidence="1">Nucleus</location>
    </subcellularLocation>
</comment>
<proteinExistence type="predicted"/>
<keyword evidence="6" id="KW-1185">Reference proteome</keyword>
<dbReference type="Gene3D" id="1.10.10.60">
    <property type="entry name" value="Homeodomain-like"/>
    <property type="match status" value="1"/>
</dbReference>
<evidence type="ECO:0000259" key="4">
    <source>
        <dbReference type="PROSITE" id="PS51253"/>
    </source>
</evidence>
<evidence type="ECO:0000313" key="6">
    <source>
        <dbReference type="Proteomes" id="UP000299102"/>
    </source>
</evidence>
<evidence type="ECO:0000256" key="1">
    <source>
        <dbReference type="ARBA" id="ARBA00004123"/>
    </source>
</evidence>
<dbReference type="InterPro" id="IPR009057">
    <property type="entry name" value="Homeodomain-like_sf"/>
</dbReference>
<dbReference type="OrthoDB" id="125347at2759"/>
<dbReference type="GO" id="GO:0005634">
    <property type="term" value="C:nucleus"/>
    <property type="evidence" value="ECO:0007669"/>
    <property type="project" value="UniProtKB-SubCell"/>
</dbReference>
<feature type="region of interest" description="Disordered" evidence="3">
    <location>
        <begin position="220"/>
        <end position="241"/>
    </location>
</feature>
<name>A0A4C1UA05_EUMVA</name>
<dbReference type="STRING" id="151549.A0A4C1UA05"/>
<dbReference type="AlphaFoldDB" id="A0A4C1UA05"/>
<dbReference type="SUPFAM" id="SSF46689">
    <property type="entry name" value="Homeodomain-like"/>
    <property type="match status" value="1"/>
</dbReference>
<accession>A0A4C1UA05</accession>
<organism evidence="5 6">
    <name type="scientific">Eumeta variegata</name>
    <name type="common">Bagworm moth</name>
    <name type="synonym">Eumeta japonica</name>
    <dbReference type="NCBI Taxonomy" id="151549"/>
    <lineage>
        <taxon>Eukaryota</taxon>
        <taxon>Metazoa</taxon>
        <taxon>Ecdysozoa</taxon>
        <taxon>Arthropoda</taxon>
        <taxon>Hexapoda</taxon>
        <taxon>Insecta</taxon>
        <taxon>Pterygota</taxon>
        <taxon>Neoptera</taxon>
        <taxon>Endopterygota</taxon>
        <taxon>Lepidoptera</taxon>
        <taxon>Glossata</taxon>
        <taxon>Ditrysia</taxon>
        <taxon>Tineoidea</taxon>
        <taxon>Psychidae</taxon>
        <taxon>Oiketicinae</taxon>
        <taxon>Eumeta</taxon>
    </lineage>
</organism>
<evidence type="ECO:0000256" key="3">
    <source>
        <dbReference type="SAM" id="MobiDB-lite"/>
    </source>
</evidence>
<dbReference type="InterPro" id="IPR004875">
    <property type="entry name" value="DDE_SF_endonuclease_dom"/>
</dbReference>
<dbReference type="EMBL" id="BGZK01000149">
    <property type="protein sequence ID" value="GBP23273.1"/>
    <property type="molecule type" value="Genomic_DNA"/>
</dbReference>
<keyword evidence="2" id="KW-0238">DNA-binding</keyword>
<reference evidence="5 6" key="1">
    <citation type="journal article" date="2019" name="Commun. Biol.">
        <title>The bagworm genome reveals a unique fibroin gene that provides high tensile strength.</title>
        <authorList>
            <person name="Kono N."/>
            <person name="Nakamura H."/>
            <person name="Ohtoshi R."/>
            <person name="Tomita M."/>
            <person name="Numata K."/>
            <person name="Arakawa K."/>
        </authorList>
    </citation>
    <scope>NUCLEOTIDE SEQUENCE [LARGE SCALE GENOMIC DNA]</scope>
</reference>
<evidence type="ECO:0000313" key="5">
    <source>
        <dbReference type="EMBL" id="GBP23273.1"/>
    </source>
</evidence>
<comment type="caution">
    <text evidence="5">The sequence shown here is derived from an EMBL/GenBank/DDBJ whole genome shotgun (WGS) entry which is preliminary data.</text>
</comment>
<dbReference type="PANTHER" id="PTHR19303">
    <property type="entry name" value="TRANSPOSON"/>
    <property type="match status" value="1"/>
</dbReference>
<dbReference type="PROSITE" id="PS51253">
    <property type="entry name" value="HTH_CENPB"/>
    <property type="match status" value="1"/>
</dbReference>
<gene>
    <name evidence="5" type="primary">TIGD6</name>
    <name evidence="5" type="ORF">EVAR_75986_1</name>
</gene>
<dbReference type="SMART" id="SM00674">
    <property type="entry name" value="CENPB"/>
    <property type="match status" value="1"/>
</dbReference>
<dbReference type="PANTHER" id="PTHR19303:SF73">
    <property type="entry name" value="PROTEIN PDC2"/>
    <property type="match status" value="1"/>
</dbReference>
<dbReference type="Pfam" id="PF03184">
    <property type="entry name" value="DDE_1"/>
    <property type="match status" value="1"/>
</dbReference>
<dbReference type="InterPro" id="IPR006600">
    <property type="entry name" value="HTH_CenpB_DNA-bd_dom"/>
</dbReference>
<sequence length="268" mass="30916">MAENEGKSSKKLDKPKYEDLDQAILSWFHQQRQDNFPISGPILKAKAENFIEELGLTSFKASEGWLQKLKQRLNIKYVWSKLTEKYTPSDIFNTDEAGIFFFKLQIKLKFKGEKCAGGKFSKEHVTVLVAANMDGTQKKSRWGFISNLQNIELAFLPPNKTSVLQPMNQSVIKSLKGHYRRKLLMELVESEENFQTYIEVDDCLLTMASLTDKEILNSVRKTADQQQGDEEDETDEPELPHSIKKALEAAKLLEKYYLFTKMPQYCKI</sequence>